<keyword evidence="2" id="KW-1185">Reference proteome</keyword>
<reference evidence="1 2" key="1">
    <citation type="submission" date="2022-05" db="EMBL/GenBank/DDBJ databases">
        <authorList>
            <consortium name="Genoscope - CEA"/>
            <person name="William W."/>
        </authorList>
    </citation>
    <scope>NUCLEOTIDE SEQUENCE [LARGE SCALE GENOMIC DNA]</scope>
</reference>
<dbReference type="EMBL" id="CALNXJ010000012">
    <property type="protein sequence ID" value="CAH3111329.1"/>
    <property type="molecule type" value="Genomic_DNA"/>
</dbReference>
<accession>A0AAU9WBP4</accession>
<organism evidence="1 2">
    <name type="scientific">Pocillopora meandrina</name>
    <dbReference type="NCBI Taxonomy" id="46732"/>
    <lineage>
        <taxon>Eukaryota</taxon>
        <taxon>Metazoa</taxon>
        <taxon>Cnidaria</taxon>
        <taxon>Anthozoa</taxon>
        <taxon>Hexacorallia</taxon>
        <taxon>Scleractinia</taxon>
        <taxon>Astrocoeniina</taxon>
        <taxon>Pocilloporidae</taxon>
        <taxon>Pocillopora</taxon>
    </lineage>
</organism>
<name>A0AAU9WBP4_9CNID</name>
<proteinExistence type="predicted"/>
<comment type="caution">
    <text evidence="1">The sequence shown here is derived from an EMBL/GenBank/DDBJ whole genome shotgun (WGS) entry which is preliminary data.</text>
</comment>
<evidence type="ECO:0000313" key="1">
    <source>
        <dbReference type="EMBL" id="CAH3111329.1"/>
    </source>
</evidence>
<dbReference type="Proteomes" id="UP001159428">
    <property type="component" value="Unassembled WGS sequence"/>
</dbReference>
<sequence length="136" mass="14465">MDAKFHAFVFITVVFLCFPGLHIVKCLTSNASSPPSAMQTGSTGLPRTTAMSTPLLHPLLQPNPKASLPISSSTIQPTRPTESTIFSTSCSADVKMINPAHAQLFSGATPSILKPTVPHPPSFESACYHVAKNVYV</sequence>
<protein>
    <submittedName>
        <fullName evidence="1">Uncharacterized protein</fullName>
    </submittedName>
</protein>
<gene>
    <name evidence="1" type="ORF">PMEA_00004051</name>
</gene>
<dbReference type="AlphaFoldDB" id="A0AAU9WBP4"/>
<evidence type="ECO:0000313" key="2">
    <source>
        <dbReference type="Proteomes" id="UP001159428"/>
    </source>
</evidence>